<name>A0A6U6G6S2_9STRA</name>
<proteinExistence type="predicted"/>
<reference evidence="3" key="1">
    <citation type="submission" date="2021-01" db="EMBL/GenBank/DDBJ databases">
        <authorList>
            <person name="Corre E."/>
            <person name="Pelletier E."/>
            <person name="Niang G."/>
            <person name="Scheremetjew M."/>
            <person name="Finn R."/>
            <person name="Kale V."/>
            <person name="Holt S."/>
            <person name="Cochrane G."/>
            <person name="Meng A."/>
            <person name="Brown T."/>
            <person name="Cohen L."/>
        </authorList>
    </citation>
    <scope>NUCLEOTIDE SEQUENCE</scope>
    <source>
        <strain evidence="3">Isolate 1302-5</strain>
    </source>
</reference>
<sequence>MRIVESALRSKAGEDLTRCEDAFVVTDHFACVADGATSQVDRVWPSSSVPSDVDWGGGGGGEGGDEGGEEGGSSLTGGQVSSRLICDAIRSLPSDADPDAASERLVSRLSDLYLDLDARDELELHPSHRPTASVVVYSRLRREIFMVGDCKALAVAGDGRIVETYDNPKLIDDVAANARSAYLEAELAAGKTSADELRRRDVGREFIRDLLVRQRRFQNRRPSTERQRRRRGEESSRYDYWVIDGFPLSSGGVVVSRRIPDDAAEIILASDGYPRLYPTLEETEERLRGVIRRDPLMMREFPGTKGVMEGMESFDDRTYLRIEL</sequence>
<protein>
    <recommendedName>
        <fullName evidence="4">PPM-type phosphatase domain-containing protein</fullName>
    </recommendedName>
</protein>
<evidence type="ECO:0000313" key="2">
    <source>
        <dbReference type="EMBL" id="CAE2253938.1"/>
    </source>
</evidence>
<feature type="region of interest" description="Disordered" evidence="1">
    <location>
        <begin position="42"/>
        <end position="78"/>
    </location>
</feature>
<gene>
    <name evidence="2" type="ORF">OAUR00152_LOCUS22851</name>
    <name evidence="3" type="ORF">OAUR00152_LOCUS22853</name>
</gene>
<dbReference type="EMBL" id="HBKQ01033375">
    <property type="protein sequence ID" value="CAE2253938.1"/>
    <property type="molecule type" value="Transcribed_RNA"/>
</dbReference>
<dbReference type="AlphaFoldDB" id="A0A6U6G6S2"/>
<organism evidence="3">
    <name type="scientific">Odontella aurita</name>
    <dbReference type="NCBI Taxonomy" id="265563"/>
    <lineage>
        <taxon>Eukaryota</taxon>
        <taxon>Sar</taxon>
        <taxon>Stramenopiles</taxon>
        <taxon>Ochrophyta</taxon>
        <taxon>Bacillariophyta</taxon>
        <taxon>Mediophyceae</taxon>
        <taxon>Biddulphiophycidae</taxon>
        <taxon>Eupodiscales</taxon>
        <taxon>Odontellaceae</taxon>
        <taxon>Odontella</taxon>
    </lineage>
</organism>
<dbReference type="InterPro" id="IPR036457">
    <property type="entry name" value="PPM-type-like_dom_sf"/>
</dbReference>
<evidence type="ECO:0000313" key="3">
    <source>
        <dbReference type="EMBL" id="CAE2253943.1"/>
    </source>
</evidence>
<evidence type="ECO:0000256" key="1">
    <source>
        <dbReference type="SAM" id="MobiDB-lite"/>
    </source>
</evidence>
<evidence type="ECO:0008006" key="4">
    <source>
        <dbReference type="Google" id="ProtNLM"/>
    </source>
</evidence>
<accession>A0A6U6G6S2</accession>
<feature type="compositionally biased region" description="Low complexity" evidence="1">
    <location>
        <begin position="42"/>
        <end position="54"/>
    </location>
</feature>
<dbReference type="EMBL" id="HBKQ01033378">
    <property type="protein sequence ID" value="CAE2253943.1"/>
    <property type="molecule type" value="Transcribed_RNA"/>
</dbReference>
<dbReference type="Gene3D" id="3.60.40.10">
    <property type="entry name" value="PPM-type phosphatase domain"/>
    <property type="match status" value="1"/>
</dbReference>